<evidence type="ECO:0000259" key="7">
    <source>
        <dbReference type="Pfam" id="PF07819"/>
    </source>
</evidence>
<dbReference type="Pfam" id="PF22939">
    <property type="entry name" value="WHD_GPIID"/>
    <property type="match status" value="1"/>
</dbReference>
<accession>A0A8H3FUI4</accession>
<dbReference type="Gene3D" id="3.40.50.1820">
    <property type="entry name" value="alpha/beta hydrolase"/>
    <property type="match status" value="1"/>
</dbReference>
<evidence type="ECO:0000256" key="6">
    <source>
        <dbReference type="SAM" id="MobiDB-lite"/>
    </source>
</evidence>
<dbReference type="EC" id="3.1.-.-" evidence="5"/>
<keyword evidence="5" id="KW-0472">Membrane</keyword>
<gene>
    <name evidence="11" type="ORF">HETSPECPRED_007795</name>
</gene>
<evidence type="ECO:0000259" key="8">
    <source>
        <dbReference type="Pfam" id="PF12894"/>
    </source>
</evidence>
<dbReference type="Pfam" id="PF07819">
    <property type="entry name" value="PGAP1"/>
    <property type="match status" value="1"/>
</dbReference>
<evidence type="ECO:0000256" key="2">
    <source>
        <dbReference type="ARBA" id="ARBA00015856"/>
    </source>
</evidence>
<keyword evidence="5" id="KW-0256">Endoplasmic reticulum</keyword>
<dbReference type="InterPro" id="IPR024977">
    <property type="entry name" value="Apc4-like_WD40_dom"/>
</dbReference>
<dbReference type="InterPro" id="IPR027417">
    <property type="entry name" value="P-loop_NTPase"/>
</dbReference>
<reference evidence="11" key="1">
    <citation type="submission" date="2021-03" db="EMBL/GenBank/DDBJ databases">
        <authorList>
            <person name="Tagirdzhanova G."/>
        </authorList>
    </citation>
    <scope>NUCLEOTIDE SEQUENCE</scope>
</reference>
<dbReference type="InterPro" id="IPR029058">
    <property type="entry name" value="AB_hydrolase_fold"/>
</dbReference>
<protein>
    <recommendedName>
        <fullName evidence="2 5">GPI inositol-deacylase</fullName>
        <ecNumber evidence="5">3.1.-.-</ecNumber>
    </recommendedName>
</protein>
<dbReference type="PANTHER" id="PTHR10039:SF16">
    <property type="entry name" value="GPI INOSITOL-DEACYLASE"/>
    <property type="match status" value="1"/>
</dbReference>
<dbReference type="SUPFAM" id="SSF53474">
    <property type="entry name" value="alpha/beta-Hydrolases"/>
    <property type="match status" value="1"/>
</dbReference>
<dbReference type="OrthoDB" id="194358at2759"/>
<keyword evidence="5" id="KW-0378">Hydrolase</keyword>
<proteinExistence type="inferred from homology"/>
<evidence type="ECO:0000313" key="12">
    <source>
        <dbReference type="Proteomes" id="UP000664521"/>
    </source>
</evidence>
<keyword evidence="4" id="KW-0853">WD repeat</keyword>
<dbReference type="Gene3D" id="2.130.10.10">
    <property type="entry name" value="YVTN repeat-like/Quinoprotein amine dehydrogenase"/>
    <property type="match status" value="3"/>
</dbReference>
<dbReference type="Proteomes" id="UP000664521">
    <property type="component" value="Unassembled WGS sequence"/>
</dbReference>
<keyword evidence="5" id="KW-0653">Protein transport</keyword>
<feature type="domain" description="Nephrocystin 3-like N-terminal" evidence="10">
    <location>
        <begin position="341"/>
        <end position="503"/>
    </location>
</feature>
<comment type="function">
    <text evidence="1 5">Involved in inositol deacylation of GPI-anchored proteins which plays important roles in the quality control and ER-associated degradation of GPI-anchored proteins.</text>
</comment>
<dbReference type="EMBL" id="CAJPDS010000058">
    <property type="protein sequence ID" value="CAF9931128.1"/>
    <property type="molecule type" value="Genomic_DNA"/>
</dbReference>
<dbReference type="PROSITE" id="PS50082">
    <property type="entry name" value="WD_REPEATS_2"/>
    <property type="match status" value="1"/>
</dbReference>
<evidence type="ECO:0000256" key="1">
    <source>
        <dbReference type="ARBA" id="ARBA00003496"/>
    </source>
</evidence>
<sequence length="1570" mass="176096">MVLARHKSSLGSTFLNRRFTGISLSAPANESESSEQLRGALGLNLLYDPSEPLIDFIFVHGLRGGSRKTWSKSADPAHFWPKQWLPTEPRLKNVRIFSYGYNSDWGEKQGSAATIHDFGQALLGDIHNTLCFSKDALKNPLVLIGHSMGGVVLKKVVLLARQDPLYHHVAARIHSLFFLATPHRGADSAQLLSNMLKIALPIGSKAYVDGLMPNSDAIQVINDGFRHAYQGIQLWSFFETVPTSLGLIVEKNSAILDLPEERVQLLNADHRNVCKFDDPSDSNYCTLRNAFISTVDSIESTWYSSKKVDHQQQMRSLAIYFGISHSPDDDLANILDSQMEGSGRWLIEDPNFLGWRSGLEAHPKLFWLTGNPATGKSTLAGHIVRHLEQMNGDCASFFFKHHTAGRSTISDMLCSLAWQMASLNTEIRRSLLAMMNEDVTLDRTDERSLWRSIFVSRIFRVHLRQPLFWVIDSIDESTRPTSFFPLLAKIDAQFPLLVFVTSRPSLALERALAHDQIPLYNEIITHDRSLGDIALYVKARAHIFTCESDCAREKLVERILEKSNGNFLWATLVVRELEGAMSEQRVQDILESVPEEINELYARIFKQLMVSPKEAKMVATILRWIVCASRPLTVEELKEALRLEINEVLPQLEKTVSSICGNLVNVDLQRRVCLAHQTVAEYLYQDGPSEISIRRNEAHSQLAKVCLDYMQGDELKVPRHRRGSAITKQRKRSAFSEYAIKHFSDHVARAISSRDSLLMDLYNFLRSTSLVWLELVVTAQDLSPLTVTAKNLKLYLERRMRYQAPIGQHICHISEWANDLVHLVAQYGKAMIASPSTVSHLIPPICPKSSSIYQAFYDFYPRGLRLVGLSQEQWDERLCCLDFSGVQALSVTSRDNKYALGMSNGFLSIYNESSFQEQLKLNHGEPVRQLAFGNTSLYIASAGRKRISLWNTSSSIQMWTVDLTALPLAIEFNEDDTVLMAATRANSLGFWAVDSGRELEMSQFSDINEEDQSEYHYNRPPICVRFASSLNLLGVAYRQRPISFWDLGESSFVGQYHKTGAVYPEPLIHDFIFNPNPDICLCAVTYEADVVVFDPFTQHTIADYKTQASSLAASPDGSILATGSGDGVIKIFDFETLKLLYQINSNQQDIRAMSFNSNNQRLLDLRGSQFSIWEPSILAYRSPGRDDSSLNISESLNEIPEAVSNTMTDEDLTITAVTTHHDPKYIFCGRENGTIAIYSSNTGSEIQSICGHNLGMAILRLQWNESENVLLAVDISGGYSAQRIVKQEHGDFQHHVVLQKVAIQAQQIMLSPRADKILISTVNDNELWDLEGVLLTKEAVTELHPHRLWIQHPADTDKILLVINQQIRNCEWATLQQCSGPLPIHLHDAATTMLPRLSAEATASGRSLNIYHPADRSRGLAPSMKVFPTQNIGSGADIVQPVASFDDVAKDVKCIIGTHKSLLIYLSQQGWLCSINIDDISPEKFYTRHFFIPLQWHSNIDQLAMCVTNKGCIVLAVKNEIAVFHNGLNFEERVGCKGTMGSARASMRSVMKRGTSEPARSSVPVVAGAH</sequence>
<evidence type="ECO:0000259" key="9">
    <source>
        <dbReference type="Pfam" id="PF22939"/>
    </source>
</evidence>
<dbReference type="Pfam" id="PF24883">
    <property type="entry name" value="NPHP3_N"/>
    <property type="match status" value="1"/>
</dbReference>
<dbReference type="Gene3D" id="3.40.50.300">
    <property type="entry name" value="P-loop containing nucleotide triphosphate hydrolases"/>
    <property type="match status" value="1"/>
</dbReference>
<evidence type="ECO:0000256" key="3">
    <source>
        <dbReference type="ARBA" id="ARBA00022737"/>
    </source>
</evidence>
<keyword evidence="5" id="KW-0813">Transport</keyword>
<dbReference type="InterPro" id="IPR001680">
    <property type="entry name" value="WD40_rpt"/>
</dbReference>
<dbReference type="SUPFAM" id="SSF52540">
    <property type="entry name" value="P-loop containing nucleoside triphosphate hydrolases"/>
    <property type="match status" value="1"/>
</dbReference>
<dbReference type="InterPro" id="IPR012908">
    <property type="entry name" value="PGAP1-ab_dom-like"/>
</dbReference>
<dbReference type="Pfam" id="PF12894">
    <property type="entry name" value="ANAPC4_WD40"/>
    <property type="match status" value="1"/>
</dbReference>
<name>A0A8H3FUI4_9LECA</name>
<dbReference type="PROSITE" id="PS50294">
    <property type="entry name" value="WD_REPEATS_REGION"/>
    <property type="match status" value="1"/>
</dbReference>
<feature type="repeat" description="WD" evidence="4">
    <location>
        <begin position="1101"/>
        <end position="1142"/>
    </location>
</feature>
<comment type="caution">
    <text evidence="11">The sequence shown here is derived from an EMBL/GenBank/DDBJ whole genome shotgun (WGS) entry which is preliminary data.</text>
</comment>
<dbReference type="InterPro" id="IPR036322">
    <property type="entry name" value="WD40_repeat_dom_sf"/>
</dbReference>
<evidence type="ECO:0000259" key="10">
    <source>
        <dbReference type="Pfam" id="PF24883"/>
    </source>
</evidence>
<feature type="region of interest" description="Disordered" evidence="6">
    <location>
        <begin position="1549"/>
        <end position="1570"/>
    </location>
</feature>
<keyword evidence="3" id="KW-0677">Repeat</keyword>
<comment type="subcellular location">
    <subcellularLocation>
        <location evidence="5">Endoplasmic reticulum membrane</location>
    </subcellularLocation>
</comment>
<dbReference type="SUPFAM" id="SSF50978">
    <property type="entry name" value="WD40 repeat-like"/>
    <property type="match status" value="1"/>
</dbReference>
<dbReference type="GO" id="GO:0015031">
    <property type="term" value="P:protein transport"/>
    <property type="evidence" value="ECO:0007669"/>
    <property type="project" value="UniProtKB-KW"/>
</dbReference>
<dbReference type="GO" id="GO:0005789">
    <property type="term" value="C:endoplasmic reticulum membrane"/>
    <property type="evidence" value="ECO:0007669"/>
    <property type="project" value="UniProtKB-SubCell"/>
</dbReference>
<keyword evidence="12" id="KW-1185">Reference proteome</keyword>
<evidence type="ECO:0000256" key="4">
    <source>
        <dbReference type="PROSITE-ProRule" id="PRU00221"/>
    </source>
</evidence>
<dbReference type="InterPro" id="IPR015943">
    <property type="entry name" value="WD40/YVTN_repeat-like_dom_sf"/>
</dbReference>
<dbReference type="SMART" id="SM00320">
    <property type="entry name" value="WD40"/>
    <property type="match status" value="4"/>
</dbReference>
<comment type="similarity">
    <text evidence="5">Belongs to the GPI inositol-deacylase family.</text>
</comment>
<evidence type="ECO:0000313" key="11">
    <source>
        <dbReference type="EMBL" id="CAF9931128.1"/>
    </source>
</evidence>
<dbReference type="InterPro" id="IPR054471">
    <property type="entry name" value="GPIID_WHD"/>
</dbReference>
<feature type="domain" description="GPI inositol-deacylase winged helix" evidence="9">
    <location>
        <begin position="609"/>
        <end position="687"/>
    </location>
</feature>
<feature type="domain" description="GPI inositol-deacylase PGAP1-like alpha/beta" evidence="7">
    <location>
        <begin position="57"/>
        <end position="186"/>
    </location>
</feature>
<dbReference type="InterPro" id="IPR056884">
    <property type="entry name" value="NPHP3-like_N"/>
</dbReference>
<organism evidence="11 12">
    <name type="scientific">Heterodermia speciosa</name>
    <dbReference type="NCBI Taxonomy" id="116794"/>
    <lineage>
        <taxon>Eukaryota</taxon>
        <taxon>Fungi</taxon>
        <taxon>Dikarya</taxon>
        <taxon>Ascomycota</taxon>
        <taxon>Pezizomycotina</taxon>
        <taxon>Lecanoromycetes</taxon>
        <taxon>OSLEUM clade</taxon>
        <taxon>Lecanoromycetidae</taxon>
        <taxon>Caliciales</taxon>
        <taxon>Physciaceae</taxon>
        <taxon>Heterodermia</taxon>
    </lineage>
</organism>
<evidence type="ECO:0000256" key="5">
    <source>
        <dbReference type="RuleBase" id="RU365011"/>
    </source>
</evidence>
<dbReference type="GO" id="GO:0016788">
    <property type="term" value="F:hydrolase activity, acting on ester bonds"/>
    <property type="evidence" value="ECO:0007669"/>
    <property type="project" value="InterPro"/>
</dbReference>
<feature type="domain" description="Anaphase-promoting complex subunit 4-like WD40" evidence="8">
    <location>
        <begin position="1105"/>
        <end position="1158"/>
    </location>
</feature>
<dbReference type="PANTHER" id="PTHR10039">
    <property type="entry name" value="AMELOGENIN"/>
    <property type="match status" value="1"/>
</dbReference>